<organism evidence="9">
    <name type="scientific">marine metagenome</name>
    <dbReference type="NCBI Taxonomy" id="408172"/>
    <lineage>
        <taxon>unclassified sequences</taxon>
        <taxon>metagenomes</taxon>
        <taxon>ecological metagenomes</taxon>
    </lineage>
</organism>
<feature type="domain" description="Polysaccharide chain length determinant N-terminal" evidence="7">
    <location>
        <begin position="75"/>
        <end position="171"/>
    </location>
</feature>
<gene>
    <name evidence="9" type="ORF">METZ01_LOCUS96184</name>
</gene>
<evidence type="ECO:0008006" key="10">
    <source>
        <dbReference type="Google" id="ProtNLM"/>
    </source>
</evidence>
<protein>
    <recommendedName>
        <fullName evidence="10">Tyrosine kinase G-rich domain-containing protein</fullName>
    </recommendedName>
</protein>
<accession>A0A381VSQ6</accession>
<dbReference type="PANTHER" id="PTHR32309">
    <property type="entry name" value="TYROSINE-PROTEIN KINASE"/>
    <property type="match status" value="1"/>
</dbReference>
<evidence type="ECO:0000256" key="1">
    <source>
        <dbReference type="ARBA" id="ARBA00004651"/>
    </source>
</evidence>
<dbReference type="InterPro" id="IPR003856">
    <property type="entry name" value="LPS_length_determ_N"/>
</dbReference>
<evidence type="ECO:0000256" key="2">
    <source>
        <dbReference type="ARBA" id="ARBA00022475"/>
    </source>
</evidence>
<evidence type="ECO:0000259" key="7">
    <source>
        <dbReference type="Pfam" id="PF02706"/>
    </source>
</evidence>
<dbReference type="InterPro" id="IPR050445">
    <property type="entry name" value="Bact_polysacc_biosynth/exp"/>
</dbReference>
<dbReference type="AlphaFoldDB" id="A0A381VSQ6"/>
<keyword evidence="3 6" id="KW-0812">Transmembrane</keyword>
<reference evidence="9" key="1">
    <citation type="submission" date="2018-05" db="EMBL/GenBank/DDBJ databases">
        <authorList>
            <person name="Lanie J.A."/>
            <person name="Ng W.-L."/>
            <person name="Kazmierczak K.M."/>
            <person name="Andrzejewski T.M."/>
            <person name="Davidsen T.M."/>
            <person name="Wayne K.J."/>
            <person name="Tettelin H."/>
            <person name="Glass J.I."/>
            <person name="Rusch D."/>
            <person name="Podicherti R."/>
            <person name="Tsui H.-C.T."/>
            <person name="Winkler M.E."/>
        </authorList>
    </citation>
    <scope>NUCLEOTIDE SEQUENCE</scope>
</reference>
<dbReference type="EMBL" id="UINC01009673">
    <property type="protein sequence ID" value="SVA43330.1"/>
    <property type="molecule type" value="Genomic_DNA"/>
</dbReference>
<dbReference type="PANTHER" id="PTHR32309:SF13">
    <property type="entry name" value="FERRIC ENTEROBACTIN TRANSPORT PROTEIN FEPE"/>
    <property type="match status" value="1"/>
</dbReference>
<sequence>MIKLTPHEEKILLLVKSNPDIVTNSQKRAKVAKEYGLSEKTLRNRIGDLKKYGIIKENNTNTDLNNKPELGNDINEITILEIVSILLKNRISIIKSVFFVTVTSAIISFLIPLTYQSSAVLMPPSSESNTGIIGSISDLPLGGLLSQSNDETLKMIAILKSRTVMENVIRKFNLINFYQVENIEEALELLKDYTIFEVEEEGTIRISVNVSTGWFHPNKEEEKTKKLSADIANYFVEQLDSINKNLKTEQASFHRQFIGERYQQNISDLRIAEDSLKTFQEKHKMIALSEQTTVAIEVAASLKGQILANEVKLGVMGSTLNSEHPDIEKLKKENYELQKKMNELEYGAEVVHIDQKNLFPVFSDIPELGVQLLRLKREVEIQNTLFIFLTQQYEEAKIQEAKNTPTVQVLDYALIPNIKYKPVRSRLLIIAFALSSIFSMYFVYFRARWEIAQAKITS</sequence>
<comment type="subcellular location">
    <subcellularLocation>
        <location evidence="1">Cell membrane</location>
        <topology evidence="1">Multi-pass membrane protein</topology>
    </subcellularLocation>
</comment>
<dbReference type="InterPro" id="IPR032807">
    <property type="entry name" value="GNVR"/>
</dbReference>
<evidence type="ECO:0000313" key="9">
    <source>
        <dbReference type="EMBL" id="SVA43330.1"/>
    </source>
</evidence>
<evidence type="ECO:0000259" key="8">
    <source>
        <dbReference type="Pfam" id="PF13807"/>
    </source>
</evidence>
<dbReference type="Pfam" id="PF13807">
    <property type="entry name" value="GNVR"/>
    <property type="match status" value="1"/>
</dbReference>
<evidence type="ECO:0000256" key="3">
    <source>
        <dbReference type="ARBA" id="ARBA00022692"/>
    </source>
</evidence>
<keyword evidence="5 6" id="KW-0472">Membrane</keyword>
<dbReference type="GO" id="GO:0005886">
    <property type="term" value="C:plasma membrane"/>
    <property type="evidence" value="ECO:0007669"/>
    <property type="project" value="UniProtKB-SubCell"/>
</dbReference>
<feature type="transmembrane region" description="Helical" evidence="6">
    <location>
        <begin position="97"/>
        <end position="115"/>
    </location>
</feature>
<evidence type="ECO:0000256" key="4">
    <source>
        <dbReference type="ARBA" id="ARBA00022989"/>
    </source>
</evidence>
<keyword evidence="4 6" id="KW-1133">Transmembrane helix</keyword>
<feature type="domain" description="Tyrosine-protein kinase G-rich" evidence="8">
    <location>
        <begin position="371"/>
        <end position="447"/>
    </location>
</feature>
<feature type="transmembrane region" description="Helical" evidence="6">
    <location>
        <begin position="427"/>
        <end position="445"/>
    </location>
</feature>
<keyword evidence="2" id="KW-1003">Cell membrane</keyword>
<dbReference type="InterPro" id="IPR036388">
    <property type="entry name" value="WH-like_DNA-bd_sf"/>
</dbReference>
<dbReference type="GO" id="GO:0004713">
    <property type="term" value="F:protein tyrosine kinase activity"/>
    <property type="evidence" value="ECO:0007669"/>
    <property type="project" value="TreeGrafter"/>
</dbReference>
<evidence type="ECO:0000256" key="6">
    <source>
        <dbReference type="SAM" id="Phobius"/>
    </source>
</evidence>
<dbReference type="Gene3D" id="1.10.10.10">
    <property type="entry name" value="Winged helix-like DNA-binding domain superfamily/Winged helix DNA-binding domain"/>
    <property type="match status" value="1"/>
</dbReference>
<name>A0A381VSQ6_9ZZZZ</name>
<proteinExistence type="predicted"/>
<evidence type="ECO:0000256" key="5">
    <source>
        <dbReference type="ARBA" id="ARBA00023136"/>
    </source>
</evidence>
<dbReference type="Pfam" id="PF02706">
    <property type="entry name" value="Wzz"/>
    <property type="match status" value="1"/>
</dbReference>